<dbReference type="EMBL" id="FOTF01000022">
    <property type="protein sequence ID" value="SFL49074.1"/>
    <property type="molecule type" value="Genomic_DNA"/>
</dbReference>
<organism evidence="1 2">
    <name type="scientific">Loktanella salsilacus</name>
    <dbReference type="NCBI Taxonomy" id="195913"/>
    <lineage>
        <taxon>Bacteria</taxon>
        <taxon>Pseudomonadati</taxon>
        <taxon>Pseudomonadota</taxon>
        <taxon>Alphaproteobacteria</taxon>
        <taxon>Rhodobacterales</taxon>
        <taxon>Roseobacteraceae</taxon>
        <taxon>Loktanella</taxon>
    </lineage>
</organism>
<gene>
    <name evidence="1" type="ORF">SAMN04488004_12245</name>
</gene>
<proteinExistence type="predicted"/>
<dbReference type="AlphaFoldDB" id="A0A1I4I493"/>
<dbReference type="Proteomes" id="UP000199550">
    <property type="component" value="Unassembled WGS sequence"/>
</dbReference>
<name>A0A1I4I493_9RHOB</name>
<evidence type="ECO:0000313" key="1">
    <source>
        <dbReference type="EMBL" id="SFL49074.1"/>
    </source>
</evidence>
<sequence length="200" mass="22027">MIMHEHMTGKDVEEHLKALLGTDRRGWQSAVADLLDVTPRTIARNCEEPTREFISKIAQYNRRAGLTPRDVIADFAGGWTIGRAVSADCDDVFVTHIASPSFILQASFNASGDHDYYVTWIEQPEISAAAGLIDEAIALAVHANSDNSEKTADRIVSDVIRSGRPANEHPAVISLISNNEIEKLTAVLEKLRMRGYSPSR</sequence>
<reference evidence="1 2" key="1">
    <citation type="submission" date="2016-10" db="EMBL/GenBank/DDBJ databases">
        <authorList>
            <person name="de Groot N.N."/>
        </authorList>
    </citation>
    <scope>NUCLEOTIDE SEQUENCE [LARGE SCALE GENOMIC DNA]</scope>
    <source>
        <strain evidence="1 2">DSM 16199</strain>
    </source>
</reference>
<accession>A0A1I4I493</accession>
<keyword evidence="2" id="KW-1185">Reference proteome</keyword>
<protein>
    <submittedName>
        <fullName evidence="1">Uncharacterized protein</fullName>
    </submittedName>
</protein>
<evidence type="ECO:0000313" key="2">
    <source>
        <dbReference type="Proteomes" id="UP000199550"/>
    </source>
</evidence>